<evidence type="ECO:0000313" key="2">
    <source>
        <dbReference type="Proteomes" id="UP001165679"/>
    </source>
</evidence>
<reference evidence="1" key="2">
    <citation type="submission" date="2022-10" db="EMBL/GenBank/DDBJ databases">
        <authorList>
            <person name="Trinh H.N."/>
        </authorList>
    </citation>
    <scope>NUCLEOTIDE SEQUENCE</scope>
    <source>
        <strain evidence="1">RN2-1</strain>
    </source>
</reference>
<dbReference type="AlphaFoldDB" id="A0AA42CKH1"/>
<protein>
    <submittedName>
        <fullName evidence="1">Beta-1,6-N-acetylglucosaminyltransferase</fullName>
    </submittedName>
</protein>
<keyword evidence="2" id="KW-1185">Reference proteome</keyword>
<name>A0AA42CKH1_9PROT</name>
<dbReference type="InterPro" id="IPR044174">
    <property type="entry name" value="BC10-like"/>
</dbReference>
<proteinExistence type="predicted"/>
<comment type="caution">
    <text evidence="1">The sequence shown here is derived from an EMBL/GenBank/DDBJ whole genome shotgun (WGS) entry which is preliminary data.</text>
</comment>
<evidence type="ECO:0000313" key="1">
    <source>
        <dbReference type="EMBL" id="MCW3477902.1"/>
    </source>
</evidence>
<sequence>MTARIAVLVLAHRTAPLHALLRVLDARFRVFVHMDAKADWPAMRLPPHASLVEPRIEVFWGGWSMMQATLSLLDAARAAGGFRRYVLVSGDALPVVPLDRLEAALLDEAREFVDLVEVPDDPALAGMAVAAATERHGWVQPWRRYNPTAWDHRLLNPFQRDAAARHYGVAQDRIDWIRGDVERLLRDVLAQLRPPCPFPRFWYGAQWWALTADTVEAIRPAAARPEVVRFFRYIQVPDEHLIQTILGNTPAALGGRRAVGTPMWTDHARRAQGTDTLDRAGFRTAAARGPQILFARKFDPDKAPDIAAAIAAGRYAEEVLAGG</sequence>
<reference evidence="1" key="1">
    <citation type="submission" date="2022-09" db="EMBL/GenBank/DDBJ databases">
        <title>Rhodovastum sp. nov. RN2-1 isolated from soil in Seongnam, South Korea.</title>
        <authorList>
            <person name="Le N.T."/>
        </authorList>
    </citation>
    <scope>NUCLEOTIDE SEQUENCE</scope>
    <source>
        <strain evidence="1">RN2-1</strain>
    </source>
</reference>
<dbReference type="EMBL" id="JAPDNT010000063">
    <property type="protein sequence ID" value="MCW3477902.1"/>
    <property type="molecule type" value="Genomic_DNA"/>
</dbReference>
<gene>
    <name evidence="1" type="ORF">OL599_25480</name>
</gene>
<dbReference type="RefSeq" id="WP_264716887.1">
    <property type="nucleotide sequence ID" value="NZ_JAPDNT010000063.1"/>
</dbReference>
<accession>A0AA42CKH1</accession>
<dbReference type="Proteomes" id="UP001165679">
    <property type="component" value="Unassembled WGS sequence"/>
</dbReference>
<organism evidence="1 2">
    <name type="scientific">Limobrevibacterium gyesilva</name>
    <dbReference type="NCBI Taxonomy" id="2991712"/>
    <lineage>
        <taxon>Bacteria</taxon>
        <taxon>Pseudomonadati</taxon>
        <taxon>Pseudomonadota</taxon>
        <taxon>Alphaproteobacteria</taxon>
        <taxon>Acetobacterales</taxon>
        <taxon>Acetobacteraceae</taxon>
        <taxon>Limobrevibacterium</taxon>
    </lineage>
</organism>
<dbReference type="PANTHER" id="PTHR31042:SF150">
    <property type="entry name" value="OS06G0661900 PROTEIN"/>
    <property type="match status" value="1"/>
</dbReference>
<dbReference type="PANTHER" id="PTHR31042">
    <property type="entry name" value="CORE-2/I-BRANCHING BETA-1,6-N-ACETYLGLUCOSAMINYLTRANSFERASE FAMILY PROTEIN-RELATED"/>
    <property type="match status" value="1"/>
</dbReference>
<dbReference type="GO" id="GO:0016757">
    <property type="term" value="F:glycosyltransferase activity"/>
    <property type="evidence" value="ECO:0007669"/>
    <property type="project" value="InterPro"/>
</dbReference>